<keyword evidence="3" id="KW-1185">Reference proteome</keyword>
<reference evidence="2 3" key="1">
    <citation type="submission" date="2018-10" db="EMBL/GenBank/DDBJ databases">
        <title>Genomic Encyclopedia of Archaeal and Bacterial Type Strains, Phase II (KMG-II): from individual species to whole genera.</title>
        <authorList>
            <person name="Goeker M."/>
        </authorList>
    </citation>
    <scope>NUCLEOTIDE SEQUENCE [LARGE SCALE GENOMIC DNA]</scope>
    <source>
        <strain evidence="2 3">DSM 18602</strain>
    </source>
</reference>
<proteinExistence type="predicted"/>
<protein>
    <submittedName>
        <fullName evidence="2">Uncharacterized protein (TIGR02118 family)</fullName>
    </submittedName>
</protein>
<gene>
    <name evidence="2" type="ORF">BDD43_4303</name>
</gene>
<evidence type="ECO:0000313" key="3">
    <source>
        <dbReference type="Proteomes" id="UP000268007"/>
    </source>
</evidence>
<feature type="domain" description="EthD" evidence="1">
    <location>
        <begin position="11"/>
        <end position="99"/>
    </location>
</feature>
<dbReference type="InterPro" id="IPR009799">
    <property type="entry name" value="EthD_dom"/>
</dbReference>
<name>A0A495J6N3_9SPHI</name>
<dbReference type="OrthoDB" id="2613214at2"/>
<dbReference type="GO" id="GO:0016491">
    <property type="term" value="F:oxidoreductase activity"/>
    <property type="evidence" value="ECO:0007669"/>
    <property type="project" value="InterPro"/>
</dbReference>
<dbReference type="SUPFAM" id="SSF54909">
    <property type="entry name" value="Dimeric alpha+beta barrel"/>
    <property type="match status" value="1"/>
</dbReference>
<dbReference type="Pfam" id="PF07110">
    <property type="entry name" value="EthD"/>
    <property type="match status" value="1"/>
</dbReference>
<dbReference type="Gene3D" id="3.30.70.100">
    <property type="match status" value="1"/>
</dbReference>
<dbReference type="EMBL" id="RBKU01000001">
    <property type="protein sequence ID" value="RKR84078.1"/>
    <property type="molecule type" value="Genomic_DNA"/>
</dbReference>
<dbReference type="RefSeq" id="WP_121202064.1">
    <property type="nucleotide sequence ID" value="NZ_RBKU01000001.1"/>
</dbReference>
<accession>A0A495J6N3</accession>
<dbReference type="Proteomes" id="UP000268007">
    <property type="component" value="Unassembled WGS sequence"/>
</dbReference>
<dbReference type="NCBIfam" id="TIGR02118">
    <property type="entry name" value="EthD family reductase"/>
    <property type="match status" value="1"/>
</dbReference>
<organism evidence="2 3">
    <name type="scientific">Mucilaginibacter gracilis</name>
    <dbReference type="NCBI Taxonomy" id="423350"/>
    <lineage>
        <taxon>Bacteria</taxon>
        <taxon>Pseudomonadati</taxon>
        <taxon>Bacteroidota</taxon>
        <taxon>Sphingobacteriia</taxon>
        <taxon>Sphingobacteriales</taxon>
        <taxon>Sphingobacteriaceae</taxon>
        <taxon>Mucilaginibacter</taxon>
    </lineage>
</organism>
<comment type="caution">
    <text evidence="2">The sequence shown here is derived from an EMBL/GenBank/DDBJ whole genome shotgun (WGS) entry which is preliminary data.</text>
</comment>
<evidence type="ECO:0000313" key="2">
    <source>
        <dbReference type="EMBL" id="RKR84078.1"/>
    </source>
</evidence>
<dbReference type="AlphaFoldDB" id="A0A495J6N3"/>
<evidence type="ECO:0000259" key="1">
    <source>
        <dbReference type="Pfam" id="PF07110"/>
    </source>
</evidence>
<dbReference type="InterPro" id="IPR011008">
    <property type="entry name" value="Dimeric_a/b-barrel"/>
</dbReference>
<sequence length="113" mass="13114">MIKFTILLRRRPGTSHEDFVSYHKNNHAALFASLPEVKQYVRRYVQCHPLPVTLPGLPPPEYDGITEIWFDNAESIEKVFGAKDYMELIRPDEEKFLDLHGCSFLISTEHVVI</sequence>